<protein>
    <recommendedName>
        <fullName evidence="4">DUF4126 domain-containing protein</fullName>
    </recommendedName>
</protein>
<gene>
    <name evidence="2" type="ORF">E2C06_21350</name>
</gene>
<evidence type="ECO:0008006" key="4">
    <source>
        <dbReference type="Google" id="ProtNLM"/>
    </source>
</evidence>
<evidence type="ECO:0000313" key="3">
    <source>
        <dbReference type="Proteomes" id="UP000295096"/>
    </source>
</evidence>
<name>A0A4R5QCU5_9PROT</name>
<keyword evidence="3" id="KW-1185">Reference proteome</keyword>
<dbReference type="EMBL" id="SMSJ01000035">
    <property type="protein sequence ID" value="TDH60603.1"/>
    <property type="molecule type" value="Genomic_DNA"/>
</dbReference>
<reference evidence="2 3" key="1">
    <citation type="journal article" date="2016" name="J. Microbiol.">
        <title>Dankookia rubra gen. nov., sp. nov., an alphaproteobacterium isolated from sediment of a shallow stream.</title>
        <authorList>
            <person name="Kim W.H."/>
            <person name="Kim D.H."/>
            <person name="Kang K."/>
            <person name="Ahn T.Y."/>
        </authorList>
    </citation>
    <scope>NUCLEOTIDE SEQUENCE [LARGE SCALE GENOMIC DNA]</scope>
    <source>
        <strain evidence="2 3">JCM30602</strain>
    </source>
</reference>
<accession>A0A4R5QCU5</accession>
<evidence type="ECO:0000256" key="1">
    <source>
        <dbReference type="SAM" id="MobiDB-lite"/>
    </source>
</evidence>
<comment type="caution">
    <text evidence="2">The sequence shown here is derived from an EMBL/GenBank/DDBJ whole genome shotgun (WGS) entry which is preliminary data.</text>
</comment>
<dbReference type="Proteomes" id="UP000295096">
    <property type="component" value="Unassembled WGS sequence"/>
</dbReference>
<evidence type="ECO:0000313" key="2">
    <source>
        <dbReference type="EMBL" id="TDH60603.1"/>
    </source>
</evidence>
<feature type="region of interest" description="Disordered" evidence="1">
    <location>
        <begin position="147"/>
        <end position="172"/>
    </location>
</feature>
<dbReference type="AlphaFoldDB" id="A0A4R5QCU5"/>
<proteinExistence type="predicted"/>
<dbReference type="OrthoDB" id="9812409at2"/>
<organism evidence="2 3">
    <name type="scientific">Dankookia rubra</name>
    <dbReference type="NCBI Taxonomy" id="1442381"/>
    <lineage>
        <taxon>Bacteria</taxon>
        <taxon>Pseudomonadati</taxon>
        <taxon>Pseudomonadota</taxon>
        <taxon>Alphaproteobacteria</taxon>
        <taxon>Acetobacterales</taxon>
        <taxon>Roseomonadaceae</taxon>
        <taxon>Dankookia</taxon>
    </lineage>
</organism>
<sequence>MVAGGFFAHLLLWKLVSEAALTWVASLGKTRTGWISAGTRSRGLATAAVLAEMVGDKMPFAPDRRIAPSVLVRIATGAVGGAALTGRNAPLAAGALAGIAGATLGTLVGRTARGGTTRSDADWARALTEDAVAAGLAAALVGSAARRSRAQPVQPRRAVGGLRLGRRARGCS</sequence>